<evidence type="ECO:0000256" key="2">
    <source>
        <dbReference type="ARBA" id="ARBA00023186"/>
    </source>
</evidence>
<dbReference type="SUPFAM" id="SSF51064">
    <property type="entry name" value="Head domain of nucleotide exchange factor GrpE"/>
    <property type="match status" value="1"/>
</dbReference>
<evidence type="ECO:0000313" key="3">
    <source>
        <dbReference type="EMBL" id="CAB4363207.1"/>
    </source>
</evidence>
<dbReference type="CDD" id="cd00446">
    <property type="entry name" value="GrpE"/>
    <property type="match status" value="1"/>
</dbReference>
<evidence type="ECO:0000313" key="8">
    <source>
        <dbReference type="EMBL" id="CAB4995322.1"/>
    </source>
</evidence>
<dbReference type="GO" id="GO:0051087">
    <property type="term" value="F:protein-folding chaperone binding"/>
    <property type="evidence" value="ECO:0007669"/>
    <property type="project" value="InterPro"/>
</dbReference>
<dbReference type="EMBL" id="CAESGF010000004">
    <property type="protein sequence ID" value="CAB4363207.1"/>
    <property type="molecule type" value="Genomic_DNA"/>
</dbReference>
<protein>
    <submittedName>
        <fullName evidence="4">Unannotated protein</fullName>
    </submittedName>
</protein>
<dbReference type="PANTHER" id="PTHR21237:SF23">
    <property type="entry name" value="GRPE PROTEIN HOMOLOG, MITOCHONDRIAL"/>
    <property type="match status" value="1"/>
</dbReference>
<dbReference type="Gene3D" id="3.90.20.20">
    <property type="match status" value="1"/>
</dbReference>
<dbReference type="AlphaFoldDB" id="A0A6J6S337"/>
<dbReference type="InterPro" id="IPR013805">
    <property type="entry name" value="GrpE_CC"/>
</dbReference>
<comment type="similarity">
    <text evidence="1">Belongs to the GrpE family.</text>
</comment>
<evidence type="ECO:0000313" key="7">
    <source>
        <dbReference type="EMBL" id="CAB4920762.1"/>
    </source>
</evidence>
<evidence type="ECO:0000313" key="5">
    <source>
        <dbReference type="EMBL" id="CAB4807512.1"/>
    </source>
</evidence>
<dbReference type="EMBL" id="CAFBMT010000004">
    <property type="protein sequence ID" value="CAB4920762.1"/>
    <property type="molecule type" value="Genomic_DNA"/>
</dbReference>
<dbReference type="GO" id="GO:0006457">
    <property type="term" value="P:protein folding"/>
    <property type="evidence" value="ECO:0007669"/>
    <property type="project" value="InterPro"/>
</dbReference>
<dbReference type="InterPro" id="IPR000740">
    <property type="entry name" value="GrpE"/>
</dbReference>
<gene>
    <name evidence="4" type="ORF">UFOPK2656_01969</name>
    <name evidence="5" type="ORF">UFOPK3099_00511</name>
    <name evidence="6" type="ORF">UFOPK3267_00024</name>
    <name evidence="7" type="ORF">UFOPK3651_00837</name>
    <name evidence="8" type="ORF">UFOPK3931_01754</name>
    <name evidence="3" type="ORF">UFOPK4189_00988</name>
</gene>
<dbReference type="SUPFAM" id="SSF58014">
    <property type="entry name" value="Coiled-coil domain of nucleotide exchange factor GrpE"/>
    <property type="match status" value="1"/>
</dbReference>
<sequence length="176" mass="19144">MSDQAEPDDLDPQTVADIDAALAGVDTSEVDAAEAAIEHDVDALLAERDSFKDIALRLQADFDNYRKRVANQQADEVQRATGKLAEALLPVLDACEAAYVQHPAEVEPIFNLILGSLKKMGLEAMNLHDQPFDPNLAEAVMHEPGDEGDPIVSEVLRSGYTWHGKVLRAAMVKVRG</sequence>
<dbReference type="GO" id="GO:0051082">
    <property type="term" value="F:unfolded protein binding"/>
    <property type="evidence" value="ECO:0007669"/>
    <property type="project" value="TreeGrafter"/>
</dbReference>
<dbReference type="PROSITE" id="PS01071">
    <property type="entry name" value="GRPE"/>
    <property type="match status" value="1"/>
</dbReference>
<dbReference type="HAMAP" id="MF_01151">
    <property type="entry name" value="GrpE"/>
    <property type="match status" value="1"/>
</dbReference>
<dbReference type="EMBL" id="CAFAAV010000025">
    <property type="protein sequence ID" value="CAB4807512.1"/>
    <property type="molecule type" value="Genomic_DNA"/>
</dbReference>
<evidence type="ECO:0000256" key="1">
    <source>
        <dbReference type="ARBA" id="ARBA00009054"/>
    </source>
</evidence>
<name>A0A6J6S337_9ZZZZ</name>
<dbReference type="EMBL" id="CAFBOL010000046">
    <property type="protein sequence ID" value="CAB4995322.1"/>
    <property type="molecule type" value="Genomic_DNA"/>
</dbReference>
<evidence type="ECO:0000313" key="4">
    <source>
        <dbReference type="EMBL" id="CAB4728987.1"/>
    </source>
</evidence>
<keyword evidence="2" id="KW-0143">Chaperone</keyword>
<evidence type="ECO:0000313" key="6">
    <source>
        <dbReference type="EMBL" id="CAB4845877.1"/>
    </source>
</evidence>
<dbReference type="Gene3D" id="2.30.22.10">
    <property type="entry name" value="Head domain of nucleotide exchange factor GrpE"/>
    <property type="match status" value="1"/>
</dbReference>
<proteinExistence type="inferred from homology"/>
<dbReference type="Pfam" id="PF01025">
    <property type="entry name" value="GrpE"/>
    <property type="match status" value="1"/>
</dbReference>
<reference evidence="4" key="1">
    <citation type="submission" date="2020-05" db="EMBL/GenBank/DDBJ databases">
        <authorList>
            <person name="Chiriac C."/>
            <person name="Salcher M."/>
            <person name="Ghai R."/>
            <person name="Kavagutti S V."/>
        </authorList>
    </citation>
    <scope>NUCLEOTIDE SEQUENCE</scope>
</reference>
<dbReference type="GO" id="GO:0000774">
    <property type="term" value="F:adenyl-nucleotide exchange factor activity"/>
    <property type="evidence" value="ECO:0007669"/>
    <property type="project" value="InterPro"/>
</dbReference>
<dbReference type="InterPro" id="IPR009012">
    <property type="entry name" value="GrpE_head"/>
</dbReference>
<dbReference type="EMBL" id="CAFBIY010000001">
    <property type="protein sequence ID" value="CAB4845877.1"/>
    <property type="molecule type" value="Genomic_DNA"/>
</dbReference>
<organism evidence="4">
    <name type="scientific">freshwater metagenome</name>
    <dbReference type="NCBI Taxonomy" id="449393"/>
    <lineage>
        <taxon>unclassified sequences</taxon>
        <taxon>metagenomes</taxon>
        <taxon>ecological metagenomes</taxon>
    </lineage>
</organism>
<dbReference type="GO" id="GO:0042803">
    <property type="term" value="F:protein homodimerization activity"/>
    <property type="evidence" value="ECO:0007669"/>
    <property type="project" value="InterPro"/>
</dbReference>
<dbReference type="PANTHER" id="PTHR21237">
    <property type="entry name" value="GRPE PROTEIN"/>
    <property type="match status" value="1"/>
</dbReference>
<accession>A0A6J6S337</accession>
<dbReference type="PRINTS" id="PR00773">
    <property type="entry name" value="GRPEPROTEIN"/>
</dbReference>
<dbReference type="EMBL" id="CAEZYF010000012">
    <property type="protein sequence ID" value="CAB4728987.1"/>
    <property type="molecule type" value="Genomic_DNA"/>
</dbReference>